<gene>
    <name evidence="1" type="ORF">GV64_11255</name>
</gene>
<comment type="caution">
    <text evidence="1">The sequence shown here is derived from an EMBL/GenBank/DDBJ whole genome shotgun (WGS) entry which is preliminary data.</text>
</comment>
<keyword evidence="2" id="KW-1185">Reference proteome</keyword>
<sequence length="66" mass="7945">MGRWNQLFLTEWTANVQDATEVRTGIRPFIEHQFKMKYLLSVSFIKLETADLSKEKYFKRTYTPQL</sequence>
<dbReference type="AlphaFoldDB" id="A0A081KAR6"/>
<proteinExistence type="predicted"/>
<protein>
    <submittedName>
        <fullName evidence="1">Uncharacterized protein</fullName>
    </submittedName>
</protein>
<evidence type="ECO:0000313" key="2">
    <source>
        <dbReference type="Proteomes" id="UP000027997"/>
    </source>
</evidence>
<dbReference type="Proteomes" id="UP000027997">
    <property type="component" value="Unassembled WGS sequence"/>
</dbReference>
<organism evidence="1 2">
    <name type="scientific">Endozoicomonas elysicola</name>
    <dbReference type="NCBI Taxonomy" id="305900"/>
    <lineage>
        <taxon>Bacteria</taxon>
        <taxon>Pseudomonadati</taxon>
        <taxon>Pseudomonadota</taxon>
        <taxon>Gammaproteobacteria</taxon>
        <taxon>Oceanospirillales</taxon>
        <taxon>Endozoicomonadaceae</taxon>
        <taxon>Endozoicomonas</taxon>
    </lineage>
</organism>
<name>A0A081KAR6_9GAMM</name>
<reference evidence="1 2" key="1">
    <citation type="submission" date="2014-06" db="EMBL/GenBank/DDBJ databases">
        <title>Whole Genome Sequences of Three Symbiotic Endozoicomonas Bacteria.</title>
        <authorList>
            <person name="Neave M.J."/>
            <person name="Apprill A."/>
            <person name="Voolstra C.R."/>
        </authorList>
    </citation>
    <scope>NUCLEOTIDE SEQUENCE [LARGE SCALE GENOMIC DNA]</scope>
    <source>
        <strain evidence="1 2">DSM 22380</strain>
    </source>
</reference>
<evidence type="ECO:0000313" key="1">
    <source>
        <dbReference type="EMBL" id="KEI71242.1"/>
    </source>
</evidence>
<accession>A0A081KAR6</accession>
<dbReference type="EMBL" id="JOJP01000001">
    <property type="protein sequence ID" value="KEI71242.1"/>
    <property type="molecule type" value="Genomic_DNA"/>
</dbReference>